<dbReference type="Proteomes" id="UP000688137">
    <property type="component" value="Unassembled WGS sequence"/>
</dbReference>
<evidence type="ECO:0000313" key="3">
    <source>
        <dbReference type="Proteomes" id="UP000688137"/>
    </source>
</evidence>
<sequence>MSEEKSLASASKTITKKPCSWKQMFRKKNSEQQKKKEELRKLGEEIAKTEEFLQNAWAIVAKIINNKSHLNQKKS</sequence>
<accession>A0A8S1QC03</accession>
<evidence type="ECO:0000256" key="1">
    <source>
        <dbReference type="SAM" id="MobiDB-lite"/>
    </source>
</evidence>
<reference evidence="2" key="1">
    <citation type="submission" date="2021-01" db="EMBL/GenBank/DDBJ databases">
        <authorList>
            <consortium name="Genoscope - CEA"/>
            <person name="William W."/>
        </authorList>
    </citation>
    <scope>NUCLEOTIDE SEQUENCE</scope>
</reference>
<dbReference type="EMBL" id="CAJJDM010000153">
    <property type="protein sequence ID" value="CAD8111900.1"/>
    <property type="molecule type" value="Genomic_DNA"/>
</dbReference>
<organism evidence="2 3">
    <name type="scientific">Paramecium primaurelia</name>
    <dbReference type="NCBI Taxonomy" id="5886"/>
    <lineage>
        <taxon>Eukaryota</taxon>
        <taxon>Sar</taxon>
        <taxon>Alveolata</taxon>
        <taxon>Ciliophora</taxon>
        <taxon>Intramacronucleata</taxon>
        <taxon>Oligohymenophorea</taxon>
        <taxon>Peniculida</taxon>
        <taxon>Parameciidae</taxon>
        <taxon>Paramecium</taxon>
    </lineage>
</organism>
<name>A0A8S1QC03_PARPR</name>
<dbReference type="AlphaFoldDB" id="A0A8S1QC03"/>
<evidence type="ECO:0000313" key="2">
    <source>
        <dbReference type="EMBL" id="CAD8111900.1"/>
    </source>
</evidence>
<proteinExistence type="predicted"/>
<comment type="caution">
    <text evidence="2">The sequence shown here is derived from an EMBL/GenBank/DDBJ whole genome shotgun (WGS) entry which is preliminary data.</text>
</comment>
<feature type="region of interest" description="Disordered" evidence="1">
    <location>
        <begin position="1"/>
        <end position="36"/>
    </location>
</feature>
<keyword evidence="3" id="KW-1185">Reference proteome</keyword>
<protein>
    <submittedName>
        <fullName evidence="2">Uncharacterized protein</fullName>
    </submittedName>
</protein>
<dbReference type="OMA" id="FRKKNCE"/>
<gene>
    <name evidence="2" type="ORF">PPRIM_AZ9-3.1.T1490096</name>
</gene>